<evidence type="ECO:0000256" key="1">
    <source>
        <dbReference type="ARBA" id="ARBA00004127"/>
    </source>
</evidence>
<dbReference type="KEGG" id="ptan:CRYO30217_02966"/>
<evidence type="ECO:0000313" key="6">
    <source>
        <dbReference type="EMBL" id="CAG5085992.1"/>
    </source>
</evidence>
<protein>
    <recommendedName>
        <fullName evidence="8">Isoprenylcysteine carboxylmethyltransferase family protein</fullName>
    </recommendedName>
</protein>
<proteinExistence type="predicted"/>
<dbReference type="GO" id="GO:0012505">
    <property type="term" value="C:endomembrane system"/>
    <property type="evidence" value="ECO:0007669"/>
    <property type="project" value="UniProtKB-SubCell"/>
</dbReference>
<feature type="transmembrane region" description="Helical" evidence="5">
    <location>
        <begin position="39"/>
        <end position="58"/>
    </location>
</feature>
<keyword evidence="3 5" id="KW-1133">Transmembrane helix</keyword>
<accession>A0A916JQI4</accession>
<dbReference type="GO" id="GO:0016740">
    <property type="term" value="F:transferase activity"/>
    <property type="evidence" value="ECO:0007669"/>
    <property type="project" value="UniProtKB-ARBA"/>
</dbReference>
<dbReference type="Pfam" id="PF04191">
    <property type="entry name" value="PEMT"/>
    <property type="match status" value="1"/>
</dbReference>
<reference evidence="6" key="1">
    <citation type="submission" date="2021-04" db="EMBL/GenBank/DDBJ databases">
        <authorList>
            <person name="Rodrigo-Torres L."/>
            <person name="Arahal R. D."/>
            <person name="Lucena T."/>
        </authorList>
    </citation>
    <scope>NUCLEOTIDE SEQUENCE</scope>
    <source>
        <strain evidence="6">AS29M-1</strain>
    </source>
</reference>
<dbReference type="AlphaFoldDB" id="A0A916JQI4"/>
<dbReference type="Proteomes" id="UP000683507">
    <property type="component" value="Chromosome"/>
</dbReference>
<gene>
    <name evidence="6" type="ORF">CRYO30217_02966</name>
</gene>
<comment type="subcellular location">
    <subcellularLocation>
        <location evidence="1">Endomembrane system</location>
        <topology evidence="1">Multi-pass membrane protein</topology>
    </subcellularLocation>
</comment>
<dbReference type="PANTHER" id="PTHR12714">
    <property type="entry name" value="PROTEIN-S ISOPRENYLCYSTEINE O-METHYLTRANSFERASE"/>
    <property type="match status" value="1"/>
</dbReference>
<evidence type="ECO:0000256" key="4">
    <source>
        <dbReference type="ARBA" id="ARBA00023136"/>
    </source>
</evidence>
<keyword evidence="2 5" id="KW-0812">Transmembrane</keyword>
<evidence type="ECO:0000256" key="2">
    <source>
        <dbReference type="ARBA" id="ARBA00022692"/>
    </source>
</evidence>
<dbReference type="PANTHER" id="PTHR12714:SF9">
    <property type="entry name" value="PROTEIN-S-ISOPRENYLCYSTEINE O-METHYLTRANSFERASE"/>
    <property type="match status" value="1"/>
</dbReference>
<organism evidence="6 7">
    <name type="scientific">Parvicella tangerina</name>
    <dbReference type="NCBI Taxonomy" id="2829795"/>
    <lineage>
        <taxon>Bacteria</taxon>
        <taxon>Pseudomonadati</taxon>
        <taxon>Bacteroidota</taxon>
        <taxon>Flavobacteriia</taxon>
        <taxon>Flavobacteriales</taxon>
        <taxon>Parvicellaceae</taxon>
        <taxon>Parvicella</taxon>
    </lineage>
</organism>
<sequence>MIVYFFQVFVIRSYAQWKKTGQNPFVFSKSENAHDYIGFVFKIMTVISLSVIVLFSFFEDIYSAFLGPLTYMHLEVLKWTGTGILIASLIWTIVAQYQMSNSWRIGIDYEEKTTLVRVGIFKLSRNPVFLGVLLIYLGTFLIAPNAITLTLFVLCYFILQIQIRLEEEYLESTHGQDYIDYKKKVRRWI</sequence>
<evidence type="ECO:0008006" key="8">
    <source>
        <dbReference type="Google" id="ProtNLM"/>
    </source>
</evidence>
<dbReference type="Gene3D" id="1.20.120.1630">
    <property type="match status" value="1"/>
</dbReference>
<keyword evidence="7" id="KW-1185">Reference proteome</keyword>
<keyword evidence="4 5" id="KW-0472">Membrane</keyword>
<feature type="transmembrane region" description="Helical" evidence="5">
    <location>
        <begin position="133"/>
        <end position="159"/>
    </location>
</feature>
<name>A0A916JQI4_9FLAO</name>
<evidence type="ECO:0000256" key="3">
    <source>
        <dbReference type="ARBA" id="ARBA00022989"/>
    </source>
</evidence>
<dbReference type="InterPro" id="IPR007318">
    <property type="entry name" value="Phopholipid_MeTrfase"/>
</dbReference>
<feature type="transmembrane region" description="Helical" evidence="5">
    <location>
        <begin position="79"/>
        <end position="99"/>
    </location>
</feature>
<evidence type="ECO:0000313" key="7">
    <source>
        <dbReference type="Proteomes" id="UP000683507"/>
    </source>
</evidence>
<evidence type="ECO:0000256" key="5">
    <source>
        <dbReference type="SAM" id="Phobius"/>
    </source>
</evidence>
<dbReference type="EMBL" id="OU015584">
    <property type="protein sequence ID" value="CAG5085992.1"/>
    <property type="molecule type" value="Genomic_DNA"/>
</dbReference>